<proteinExistence type="predicted"/>
<evidence type="ECO:0008006" key="3">
    <source>
        <dbReference type="Google" id="ProtNLM"/>
    </source>
</evidence>
<feature type="non-terminal residue" evidence="1">
    <location>
        <position position="1"/>
    </location>
</feature>
<dbReference type="EMBL" id="JAAGMB010000795">
    <property type="protein sequence ID" value="NEB21457.1"/>
    <property type="molecule type" value="Genomic_DNA"/>
</dbReference>
<organism evidence="1 2">
    <name type="scientific">Streptomyces coelicoflavus</name>
    <dbReference type="NCBI Taxonomy" id="285562"/>
    <lineage>
        <taxon>Bacteria</taxon>
        <taxon>Bacillati</taxon>
        <taxon>Actinomycetota</taxon>
        <taxon>Actinomycetes</taxon>
        <taxon>Kitasatosporales</taxon>
        <taxon>Streptomycetaceae</taxon>
        <taxon>Streptomyces</taxon>
    </lineage>
</organism>
<protein>
    <recommendedName>
        <fullName evidence="3">Serine protease</fullName>
    </recommendedName>
</protein>
<evidence type="ECO:0000313" key="2">
    <source>
        <dbReference type="Proteomes" id="UP000469545"/>
    </source>
</evidence>
<keyword evidence="2" id="KW-1185">Reference proteome</keyword>
<dbReference type="AlphaFoldDB" id="A0A6N9UUR0"/>
<reference evidence="1 2" key="1">
    <citation type="submission" date="2020-01" db="EMBL/GenBank/DDBJ databases">
        <title>Insect and environment-associated Actinomycetes.</title>
        <authorList>
            <person name="Currrie C."/>
            <person name="Chevrette M."/>
            <person name="Carlson C."/>
            <person name="Stubbendieck R."/>
            <person name="Wendt-Pienkowski E."/>
        </authorList>
    </citation>
    <scope>NUCLEOTIDE SEQUENCE [LARGE SCALE GENOMIC DNA]</scope>
    <source>
        <strain evidence="1 2">SID14172</strain>
    </source>
</reference>
<accession>A0A6N9UUR0</accession>
<sequence>PVAAGGPGPEPASAAPAGLPPCVRLGDLCGDEARQARARHRVPEGVLAEADAGHPLTLRLLSEVHAALPGTPAPVPVTRDAVFEAYLDLMCLRVAHRLAGENGLHGTAVRRLAAKVSGQVHEAARRSLGPGQGALDRESFEALFPWGPAPARLGGGTGWAPAVLAEGLFVPAGSGYRFAHEEVADWIQGTHLDLDEALRALVHRRGTPHGTHTLPVPHHRIGSVVEAVLLLARQHGVPQLALTLEELVHALDLDPHSWWAARLLAEVLTRVPDATPYTEVLRLLADGIAERGGEGRPTPQDFGPGFWTSLRLPGATRLDLLRRLVLADGPPHAPGPRHLDTVAGLLTADPAAVQPLLVRWFDDDRPLPATPHATVATAAQALLHTHRHRGLDGLTEVLVDSAHRRADELLGVLAEEEPSALCRAVERWARDERMERQTAAVTYGLRTAPHA</sequence>
<name>A0A6N9UUR0_9ACTN</name>
<dbReference type="Proteomes" id="UP000469545">
    <property type="component" value="Unassembled WGS sequence"/>
</dbReference>
<feature type="non-terminal residue" evidence="1">
    <location>
        <position position="451"/>
    </location>
</feature>
<comment type="caution">
    <text evidence="1">The sequence shown here is derived from an EMBL/GenBank/DDBJ whole genome shotgun (WGS) entry which is preliminary data.</text>
</comment>
<gene>
    <name evidence="1" type="ORF">G3I46_34025</name>
</gene>
<evidence type="ECO:0000313" key="1">
    <source>
        <dbReference type="EMBL" id="NEB21457.1"/>
    </source>
</evidence>